<keyword evidence="1" id="KW-0560">Oxidoreductase</keyword>
<protein>
    <submittedName>
        <fullName evidence="4">2og-fe oxygenase family protein</fullName>
    </submittedName>
</protein>
<dbReference type="PROSITE" id="PS51471">
    <property type="entry name" value="FE2OG_OXY"/>
    <property type="match status" value="1"/>
</dbReference>
<evidence type="ECO:0000256" key="1">
    <source>
        <dbReference type="RuleBase" id="RU003682"/>
    </source>
</evidence>
<dbReference type="PANTHER" id="PTHR33099">
    <property type="entry name" value="FE2OG DIOXYGENASE DOMAIN-CONTAINING PROTEIN"/>
    <property type="match status" value="1"/>
</dbReference>
<keyword evidence="5" id="KW-1185">Reference proteome</keyword>
<keyword evidence="1" id="KW-0408">Iron</keyword>
<evidence type="ECO:0000313" key="5">
    <source>
        <dbReference type="Proteomes" id="UP001408356"/>
    </source>
</evidence>
<feature type="compositionally biased region" description="Acidic residues" evidence="2">
    <location>
        <begin position="374"/>
        <end position="383"/>
    </location>
</feature>
<evidence type="ECO:0000259" key="3">
    <source>
        <dbReference type="PROSITE" id="PS51471"/>
    </source>
</evidence>
<dbReference type="Proteomes" id="UP001408356">
    <property type="component" value="Unassembled WGS sequence"/>
</dbReference>
<proteinExistence type="inferred from homology"/>
<evidence type="ECO:0000313" key="4">
    <source>
        <dbReference type="EMBL" id="KAK9423167.1"/>
    </source>
</evidence>
<name>A0ABR2V8C1_9PEZI</name>
<dbReference type="PANTHER" id="PTHR33099:SF7">
    <property type="entry name" value="MYND-TYPE DOMAIN-CONTAINING PROTEIN"/>
    <property type="match status" value="1"/>
</dbReference>
<feature type="region of interest" description="Disordered" evidence="2">
    <location>
        <begin position="1"/>
        <end position="27"/>
    </location>
</feature>
<dbReference type="Pfam" id="PF13640">
    <property type="entry name" value="2OG-FeII_Oxy_3"/>
    <property type="match status" value="1"/>
</dbReference>
<gene>
    <name evidence="4" type="ORF">SUNI508_04461</name>
</gene>
<accession>A0ABR2V8C1</accession>
<dbReference type="InterPro" id="IPR005123">
    <property type="entry name" value="Oxoglu/Fe-dep_dioxygenase_dom"/>
</dbReference>
<feature type="region of interest" description="Disordered" evidence="2">
    <location>
        <begin position="372"/>
        <end position="397"/>
    </location>
</feature>
<feature type="domain" description="Fe2OG dioxygenase" evidence="3">
    <location>
        <begin position="182"/>
        <end position="281"/>
    </location>
</feature>
<organism evidence="4 5">
    <name type="scientific">Seiridium unicorne</name>
    <dbReference type="NCBI Taxonomy" id="138068"/>
    <lineage>
        <taxon>Eukaryota</taxon>
        <taxon>Fungi</taxon>
        <taxon>Dikarya</taxon>
        <taxon>Ascomycota</taxon>
        <taxon>Pezizomycotina</taxon>
        <taxon>Sordariomycetes</taxon>
        <taxon>Xylariomycetidae</taxon>
        <taxon>Amphisphaeriales</taxon>
        <taxon>Sporocadaceae</taxon>
        <taxon>Seiridium</taxon>
    </lineage>
</organism>
<keyword evidence="1" id="KW-0479">Metal-binding</keyword>
<comment type="caution">
    <text evidence="4">The sequence shown here is derived from an EMBL/GenBank/DDBJ whole genome shotgun (WGS) entry which is preliminary data.</text>
</comment>
<dbReference type="EMBL" id="JARVKF010000090">
    <property type="protein sequence ID" value="KAK9423167.1"/>
    <property type="molecule type" value="Genomic_DNA"/>
</dbReference>
<sequence>MTSHPQGPFVVIDSSEDDVMDQSDHDRGNDSTYGLLYELSKSIQQQLLDIAFACGGDVPVAATHQVTNSLGNSRATVYSDPVTIRWGGPQGASDGSQGKITFPLGTSDTQNLVKLLRDMQPATFGLRGQDVLDENYRKASKMDTTQFCTTFNPYELGIIDVIAQALLPTIDTVKDGNKRAVRAELYKLNVYSGPSGRFKAHVDTPRSPDQFGSLVVCLPLAHEGGELQVRHRGKTQTFDWSTRAKTALPSISWAAFYSDCEHEVLEVRSGYRVTLTYNLYATRGNGLLARQSPILDPTQLPFHGIMRETLLQPGLMPSGGYIGVHTTHAYPHTSKLACLPDSLKGLDIVLWQGFQSLGCRVTLRPVVEARELDMDSDEDDGYDESNSSVENDSFEGDHDKVERYIGRELGLAVINRETRDWDDRERMLVHWSSGPDKIDASNVVWLNTAGLGEVQISYMAYGNQAETAVIYANCAIIAEILPYASRLGPLGNAAEPVQAR</sequence>
<evidence type="ECO:0000256" key="2">
    <source>
        <dbReference type="SAM" id="MobiDB-lite"/>
    </source>
</evidence>
<dbReference type="InterPro" id="IPR044862">
    <property type="entry name" value="Pro_4_hyd_alph_FE2OG_OXY"/>
</dbReference>
<comment type="similarity">
    <text evidence="1">Belongs to the iron/ascorbate-dependent oxidoreductase family.</text>
</comment>
<dbReference type="Gene3D" id="2.60.120.620">
    <property type="entry name" value="q2cbj1_9rhob like domain"/>
    <property type="match status" value="1"/>
</dbReference>
<reference evidence="4 5" key="1">
    <citation type="journal article" date="2024" name="J. Plant Pathol.">
        <title>Sequence and assembly of the genome of Seiridium unicorne, isolate CBS 538.82, causal agent of cypress canker disease.</title>
        <authorList>
            <person name="Scali E."/>
            <person name="Rocca G.D."/>
            <person name="Danti R."/>
            <person name="Garbelotto M."/>
            <person name="Barberini S."/>
            <person name="Baroncelli R."/>
            <person name="Emiliani G."/>
        </authorList>
    </citation>
    <scope>NUCLEOTIDE SEQUENCE [LARGE SCALE GENOMIC DNA]</scope>
    <source>
        <strain evidence="4 5">BM-138-508</strain>
    </source>
</reference>